<dbReference type="EMBL" id="CP020772">
    <property type="protein sequence ID" value="ARI77385.1"/>
    <property type="molecule type" value="Genomic_DNA"/>
</dbReference>
<accession>A0A1W5ZVR8</accession>
<gene>
    <name evidence="2" type="ORF">HM131_11275</name>
</gene>
<keyword evidence="3" id="KW-1185">Reference proteome</keyword>
<feature type="transmembrane region" description="Helical" evidence="1">
    <location>
        <begin position="55"/>
        <end position="76"/>
    </location>
</feature>
<keyword evidence="1" id="KW-0812">Transmembrane</keyword>
<dbReference type="Proteomes" id="UP000192527">
    <property type="component" value="Chromosome"/>
</dbReference>
<name>A0A1W5ZVR8_9BACI</name>
<evidence type="ECO:0000313" key="3">
    <source>
        <dbReference type="Proteomes" id="UP000192527"/>
    </source>
</evidence>
<organism evidence="2 3">
    <name type="scientific">Halobacillus mangrovi</name>
    <dbReference type="NCBI Taxonomy" id="402384"/>
    <lineage>
        <taxon>Bacteria</taxon>
        <taxon>Bacillati</taxon>
        <taxon>Bacillota</taxon>
        <taxon>Bacilli</taxon>
        <taxon>Bacillales</taxon>
        <taxon>Bacillaceae</taxon>
        <taxon>Halobacillus</taxon>
    </lineage>
</organism>
<evidence type="ECO:0000256" key="1">
    <source>
        <dbReference type="SAM" id="Phobius"/>
    </source>
</evidence>
<dbReference type="AlphaFoldDB" id="A0A1W5ZVR8"/>
<protein>
    <submittedName>
        <fullName evidence="2">Uncharacterized protein</fullName>
    </submittedName>
</protein>
<keyword evidence="1" id="KW-1133">Transmembrane helix</keyword>
<proteinExistence type="predicted"/>
<evidence type="ECO:0000313" key="2">
    <source>
        <dbReference type="EMBL" id="ARI77385.1"/>
    </source>
</evidence>
<keyword evidence="1" id="KW-0472">Membrane</keyword>
<sequence>MNMIGETPESFSSRRLSTCPRKASDFSDLQVLLRAKDNNKEVLLQSLKNKQSNRYAVGLLIFYISHLFFVVNLSILL</sequence>
<dbReference type="KEGG" id="hmn:HM131_11275"/>
<reference evidence="2 3" key="1">
    <citation type="submission" date="2017-04" db="EMBL/GenBank/DDBJ databases">
        <title>The whole genome sequencing and assembly of Halobacillus mangrovi strain.</title>
        <authorList>
            <person name="Lee S.-J."/>
            <person name="Park M.-K."/>
            <person name="Kim J.-Y."/>
            <person name="Lee Y.-J."/>
            <person name="Yi H."/>
            <person name="Bahn Y.-S."/>
            <person name="Kim J.F."/>
            <person name="Lee D.-W."/>
        </authorList>
    </citation>
    <scope>NUCLEOTIDE SEQUENCE [LARGE SCALE GENOMIC DNA]</scope>
    <source>
        <strain evidence="2 3">KTB 131</strain>
    </source>
</reference>